<dbReference type="InterPro" id="IPR001192">
    <property type="entry name" value="PI-PLC_fam"/>
</dbReference>
<protein>
    <recommendedName>
        <fullName evidence="2">PI-PLC Y-box domain-containing protein</fullName>
    </recommendedName>
</protein>
<dbReference type="SUPFAM" id="SSF51695">
    <property type="entry name" value="PLC-like phosphodiesterases"/>
    <property type="match status" value="1"/>
</dbReference>
<feature type="region of interest" description="Disordered" evidence="1">
    <location>
        <begin position="121"/>
        <end position="140"/>
    </location>
</feature>
<dbReference type="GO" id="GO:0006629">
    <property type="term" value="P:lipid metabolic process"/>
    <property type="evidence" value="ECO:0007669"/>
    <property type="project" value="InterPro"/>
</dbReference>
<dbReference type="GO" id="GO:0051209">
    <property type="term" value="P:release of sequestered calcium ion into cytosol"/>
    <property type="evidence" value="ECO:0007669"/>
    <property type="project" value="TreeGrafter"/>
</dbReference>
<reference evidence="3" key="1">
    <citation type="submission" date="2023-03" db="EMBL/GenBank/DDBJ databases">
        <title>Emydomyces testavorans Genome Sequence.</title>
        <authorList>
            <person name="Hoyer L."/>
        </authorList>
    </citation>
    <scope>NUCLEOTIDE SEQUENCE</scope>
    <source>
        <strain evidence="3">16-2883</strain>
    </source>
</reference>
<dbReference type="InterPro" id="IPR035892">
    <property type="entry name" value="C2_domain_sf"/>
</dbReference>
<dbReference type="GO" id="GO:0048015">
    <property type="term" value="P:phosphatidylinositol-mediated signaling"/>
    <property type="evidence" value="ECO:0007669"/>
    <property type="project" value="TreeGrafter"/>
</dbReference>
<dbReference type="SMART" id="SM00149">
    <property type="entry name" value="PLCYc"/>
    <property type="match status" value="1"/>
</dbReference>
<evidence type="ECO:0000313" key="3">
    <source>
        <dbReference type="EMBL" id="WEW58582.1"/>
    </source>
</evidence>
<sequence>MRAYPSGMRVDSSNIDPAFFWRQGIQIVALNWQNCDKGMMLNKGMFARSKGWVLKPEEYRGAAWTERRDSAGSGCGANRRHALHLSIQIYAGQNIPLPRGDVHDRSFRPYLSCELHVERPRDSIHPNNDSNDSGSAKYKRRTATCSGVDPDFGGQALQFPSASGVIEQLSFLRIKVKDDEIGKDDLAAWACLRLDNLRQGFRFIRLFDTEDSPTSGVLLVKILKQVT</sequence>
<dbReference type="PANTHER" id="PTHR10336:SF82">
    <property type="entry name" value="PHOSPHOINOSITIDE PHOSPHOLIPASE C"/>
    <property type="match status" value="1"/>
</dbReference>
<dbReference type="EMBL" id="CP120628">
    <property type="protein sequence ID" value="WEW58582.1"/>
    <property type="molecule type" value="Genomic_DNA"/>
</dbReference>
<evidence type="ECO:0000313" key="4">
    <source>
        <dbReference type="Proteomes" id="UP001219355"/>
    </source>
</evidence>
<dbReference type="Pfam" id="PF00387">
    <property type="entry name" value="PI-PLC-Y"/>
    <property type="match status" value="1"/>
</dbReference>
<dbReference type="SUPFAM" id="SSF49562">
    <property type="entry name" value="C2 domain (Calcium/lipid-binding domain, CaLB)"/>
    <property type="match status" value="1"/>
</dbReference>
<dbReference type="CDD" id="cd00275">
    <property type="entry name" value="C2_PLC_like"/>
    <property type="match status" value="1"/>
</dbReference>
<keyword evidence="4" id="KW-1185">Reference proteome</keyword>
<evidence type="ECO:0000259" key="2">
    <source>
        <dbReference type="PROSITE" id="PS50008"/>
    </source>
</evidence>
<gene>
    <name evidence="3" type="ORF">PRK78_004050</name>
</gene>
<dbReference type="InterPro" id="IPR001711">
    <property type="entry name" value="PLipase_C_Pinositol-sp_Y"/>
</dbReference>
<dbReference type="AlphaFoldDB" id="A0AAF0DJ70"/>
<accession>A0AAF0DJ70</accession>
<organism evidence="3 4">
    <name type="scientific">Emydomyces testavorans</name>
    <dbReference type="NCBI Taxonomy" id="2070801"/>
    <lineage>
        <taxon>Eukaryota</taxon>
        <taxon>Fungi</taxon>
        <taxon>Dikarya</taxon>
        <taxon>Ascomycota</taxon>
        <taxon>Pezizomycotina</taxon>
        <taxon>Eurotiomycetes</taxon>
        <taxon>Eurotiomycetidae</taxon>
        <taxon>Onygenales</taxon>
        <taxon>Nannizziopsiaceae</taxon>
        <taxon>Emydomyces</taxon>
    </lineage>
</organism>
<dbReference type="PROSITE" id="PS50008">
    <property type="entry name" value="PIPLC_Y_DOMAIN"/>
    <property type="match status" value="1"/>
</dbReference>
<dbReference type="GO" id="GO:0004435">
    <property type="term" value="F:phosphatidylinositol-4,5-bisphosphate phospholipase C activity"/>
    <property type="evidence" value="ECO:0007669"/>
    <property type="project" value="InterPro"/>
</dbReference>
<evidence type="ECO:0000256" key="1">
    <source>
        <dbReference type="SAM" id="MobiDB-lite"/>
    </source>
</evidence>
<proteinExistence type="predicted"/>
<dbReference type="PANTHER" id="PTHR10336">
    <property type="entry name" value="PHOSPHOINOSITIDE-SPECIFIC PHOSPHOLIPASE C FAMILY PROTEIN"/>
    <property type="match status" value="1"/>
</dbReference>
<name>A0AAF0DJ70_9EURO</name>
<dbReference type="InterPro" id="IPR017946">
    <property type="entry name" value="PLC-like_Pdiesterase_TIM-brl"/>
</dbReference>
<feature type="domain" description="PI-PLC Y-box" evidence="2">
    <location>
        <begin position="2"/>
        <end position="60"/>
    </location>
</feature>
<dbReference type="Proteomes" id="UP001219355">
    <property type="component" value="Chromosome 2"/>
</dbReference>
<dbReference type="Gene3D" id="2.60.40.150">
    <property type="entry name" value="C2 domain"/>
    <property type="match status" value="1"/>
</dbReference>
<dbReference type="Gene3D" id="3.20.20.190">
    <property type="entry name" value="Phosphatidylinositol (PI) phosphodiesterase"/>
    <property type="match status" value="1"/>
</dbReference>
<feature type="compositionally biased region" description="Polar residues" evidence="1">
    <location>
        <begin position="125"/>
        <end position="134"/>
    </location>
</feature>